<dbReference type="Proteomes" id="UP000289738">
    <property type="component" value="Chromosome B02"/>
</dbReference>
<keyword evidence="1" id="KW-0812">Transmembrane</keyword>
<dbReference type="EMBL" id="SDMP01000012">
    <property type="protein sequence ID" value="RYR27189.1"/>
    <property type="molecule type" value="Genomic_DNA"/>
</dbReference>
<comment type="caution">
    <text evidence="2">The sequence shown here is derived from an EMBL/GenBank/DDBJ whole genome shotgun (WGS) entry which is preliminary data.</text>
</comment>
<accession>A0A445AL72</accession>
<dbReference type="PANTHER" id="PTHR36060">
    <property type="entry name" value="OS02G0272400 PROTEIN"/>
    <property type="match status" value="1"/>
</dbReference>
<reference evidence="2 3" key="1">
    <citation type="submission" date="2019-01" db="EMBL/GenBank/DDBJ databases">
        <title>Sequencing of cultivated peanut Arachis hypogaea provides insights into genome evolution and oil improvement.</title>
        <authorList>
            <person name="Chen X."/>
        </authorList>
    </citation>
    <scope>NUCLEOTIDE SEQUENCE [LARGE SCALE GENOMIC DNA]</scope>
    <source>
        <strain evidence="3">cv. Fuhuasheng</strain>
        <tissue evidence="2">Leaves</tissue>
    </source>
</reference>
<feature type="transmembrane region" description="Helical" evidence="1">
    <location>
        <begin position="42"/>
        <end position="61"/>
    </location>
</feature>
<dbReference type="STRING" id="3818.A0A445AL72"/>
<keyword evidence="1" id="KW-0472">Membrane</keyword>
<dbReference type="AlphaFoldDB" id="A0A445AL72"/>
<protein>
    <submittedName>
        <fullName evidence="2">Uncharacterized protein</fullName>
    </submittedName>
</protein>
<evidence type="ECO:0000313" key="3">
    <source>
        <dbReference type="Proteomes" id="UP000289738"/>
    </source>
</evidence>
<sequence length="147" mass="17153">MIVLIPSFIVFAVSSVYLVVENNYRELQDGWPAMPVHLKYYLPILFDLLDLFLGSSLLTLVSKLYTSVLRLVILYNGIAFFVRRKTTVILDERNFSSRNLVLEMLEANLLKITLKRCVNEGFKAWMVHSFFPLTKKMNLIIKKRHLI</sequence>
<evidence type="ECO:0000256" key="1">
    <source>
        <dbReference type="SAM" id="Phobius"/>
    </source>
</evidence>
<keyword evidence="3" id="KW-1185">Reference proteome</keyword>
<proteinExistence type="predicted"/>
<evidence type="ECO:0000313" key="2">
    <source>
        <dbReference type="EMBL" id="RYR27189.1"/>
    </source>
</evidence>
<gene>
    <name evidence="2" type="ORF">Ahy_B02g061525</name>
</gene>
<dbReference type="PANTHER" id="PTHR36060:SF1">
    <property type="entry name" value="OS02G0272400 PROTEIN"/>
    <property type="match status" value="1"/>
</dbReference>
<keyword evidence="1" id="KW-1133">Transmembrane helix</keyword>
<organism evidence="2 3">
    <name type="scientific">Arachis hypogaea</name>
    <name type="common">Peanut</name>
    <dbReference type="NCBI Taxonomy" id="3818"/>
    <lineage>
        <taxon>Eukaryota</taxon>
        <taxon>Viridiplantae</taxon>
        <taxon>Streptophyta</taxon>
        <taxon>Embryophyta</taxon>
        <taxon>Tracheophyta</taxon>
        <taxon>Spermatophyta</taxon>
        <taxon>Magnoliopsida</taxon>
        <taxon>eudicotyledons</taxon>
        <taxon>Gunneridae</taxon>
        <taxon>Pentapetalae</taxon>
        <taxon>rosids</taxon>
        <taxon>fabids</taxon>
        <taxon>Fabales</taxon>
        <taxon>Fabaceae</taxon>
        <taxon>Papilionoideae</taxon>
        <taxon>50 kb inversion clade</taxon>
        <taxon>dalbergioids sensu lato</taxon>
        <taxon>Dalbergieae</taxon>
        <taxon>Pterocarpus clade</taxon>
        <taxon>Arachis</taxon>
    </lineage>
</organism>
<name>A0A445AL72_ARAHY</name>